<dbReference type="CDD" id="cd22541">
    <property type="entry name" value="SP5_N"/>
    <property type="match status" value="1"/>
</dbReference>
<reference evidence="15" key="1">
    <citation type="submission" date="2025-08" db="UniProtKB">
        <authorList>
            <consortium name="Ensembl"/>
        </authorList>
    </citation>
    <scope>IDENTIFICATION</scope>
</reference>
<dbReference type="GO" id="GO:0140587">
    <property type="term" value="F:chromatin loop anchoring activity"/>
    <property type="evidence" value="ECO:0007669"/>
    <property type="project" value="UniProtKB-ARBA"/>
</dbReference>
<accession>A0A8C1JHE4</accession>
<dbReference type="GO" id="GO:0003146">
    <property type="term" value="P:heart jogging"/>
    <property type="evidence" value="ECO:0007669"/>
    <property type="project" value="UniProtKB-ARBA"/>
</dbReference>
<dbReference type="GO" id="GO:0090694">
    <property type="term" value="C:Scc2-Scc4 cohesin loading complex"/>
    <property type="evidence" value="ECO:0007669"/>
    <property type="project" value="TreeGrafter"/>
</dbReference>
<dbReference type="PANTHER" id="PTHR21704:SF18">
    <property type="entry name" value="NIPPED-B-LIKE PROTEIN"/>
    <property type="match status" value="1"/>
</dbReference>
<evidence type="ECO:0000256" key="13">
    <source>
        <dbReference type="SAM" id="MobiDB-lite"/>
    </source>
</evidence>
<dbReference type="GO" id="GO:0048703">
    <property type="term" value="P:embryonic viscerocranium morphogenesis"/>
    <property type="evidence" value="ECO:0007669"/>
    <property type="project" value="TreeGrafter"/>
</dbReference>
<dbReference type="GO" id="GO:0010468">
    <property type="term" value="P:regulation of gene expression"/>
    <property type="evidence" value="ECO:0007669"/>
    <property type="project" value="InterPro"/>
</dbReference>
<evidence type="ECO:0000256" key="6">
    <source>
        <dbReference type="ARBA" id="ARBA00023159"/>
    </source>
</evidence>
<keyword evidence="8 11" id="KW-0539">Nucleus</keyword>
<feature type="compositionally biased region" description="Basic and acidic residues" evidence="13">
    <location>
        <begin position="1032"/>
        <end position="1050"/>
    </location>
</feature>
<evidence type="ECO:0000256" key="11">
    <source>
        <dbReference type="RuleBase" id="RU364107"/>
    </source>
</evidence>
<evidence type="ECO:0000313" key="16">
    <source>
        <dbReference type="Proteomes" id="UP000694427"/>
    </source>
</evidence>
<dbReference type="InterPro" id="IPR016024">
    <property type="entry name" value="ARM-type_fold"/>
</dbReference>
<dbReference type="GO" id="GO:1990414">
    <property type="term" value="P:replication-born double-strand break repair via sister chromatid exchange"/>
    <property type="evidence" value="ECO:0007669"/>
    <property type="project" value="TreeGrafter"/>
</dbReference>
<keyword evidence="16" id="KW-1185">Reference proteome</keyword>
<evidence type="ECO:0000256" key="9">
    <source>
        <dbReference type="ARBA" id="ARBA00023306"/>
    </source>
</evidence>
<dbReference type="GO" id="GO:0061775">
    <property type="term" value="F:cohesin loader activity"/>
    <property type="evidence" value="ECO:0007669"/>
    <property type="project" value="InterPro"/>
</dbReference>
<evidence type="ECO:0000256" key="2">
    <source>
        <dbReference type="ARBA" id="ARBA00009252"/>
    </source>
</evidence>
<dbReference type="GO" id="GO:0048565">
    <property type="term" value="P:digestive tract development"/>
    <property type="evidence" value="ECO:0007669"/>
    <property type="project" value="UniProtKB-ARBA"/>
</dbReference>
<feature type="compositionally biased region" description="Basic and acidic residues" evidence="13">
    <location>
        <begin position="2479"/>
        <end position="2494"/>
    </location>
</feature>
<keyword evidence="7" id="KW-0804">Transcription</keyword>
<name>A0A8C1JHE4_CYPCA</name>
<feature type="compositionally biased region" description="Basic and acidic residues" evidence="13">
    <location>
        <begin position="1563"/>
        <end position="1588"/>
    </location>
</feature>
<evidence type="ECO:0000256" key="10">
    <source>
        <dbReference type="ARBA" id="ARBA00053055"/>
    </source>
</evidence>
<dbReference type="Gene3D" id="1.25.10.10">
    <property type="entry name" value="Leucine-rich Repeat Variant"/>
    <property type="match status" value="1"/>
</dbReference>
<evidence type="ECO:0000256" key="3">
    <source>
        <dbReference type="ARBA" id="ARBA00022473"/>
    </source>
</evidence>
<dbReference type="CDD" id="cd23958">
    <property type="entry name" value="SCC2"/>
    <property type="match status" value="1"/>
</dbReference>
<comment type="similarity">
    <text evidence="2 11">Belongs to the SCC2/Nipped-B family.</text>
</comment>
<dbReference type="InterPro" id="IPR033031">
    <property type="entry name" value="Scc2/Nipped-B"/>
</dbReference>
<feature type="coiled-coil region" evidence="12">
    <location>
        <begin position="2060"/>
        <end position="2087"/>
    </location>
</feature>
<feature type="compositionally biased region" description="Basic and acidic residues" evidence="13">
    <location>
        <begin position="582"/>
        <end position="857"/>
    </location>
</feature>
<evidence type="ECO:0000256" key="4">
    <source>
        <dbReference type="ARBA" id="ARBA00022737"/>
    </source>
</evidence>
<dbReference type="GO" id="GO:0071169">
    <property type="term" value="P:establishment of protein localization to chromatin"/>
    <property type="evidence" value="ECO:0007669"/>
    <property type="project" value="TreeGrafter"/>
</dbReference>
<feature type="region of interest" description="Disordered" evidence="13">
    <location>
        <begin position="124"/>
        <end position="175"/>
    </location>
</feature>
<comment type="subcellular location">
    <subcellularLocation>
        <location evidence="1 11">Nucleus</location>
    </subcellularLocation>
</comment>
<reference evidence="15" key="2">
    <citation type="submission" date="2025-09" db="UniProtKB">
        <authorList>
            <consortium name="Ensembl"/>
        </authorList>
    </citation>
    <scope>IDENTIFICATION</scope>
</reference>
<dbReference type="Ensembl" id="ENSCCRT00010035665.1">
    <property type="protein sequence ID" value="ENSCCRP00010032510.1"/>
    <property type="gene ID" value="ENSCCRG00010013827.1"/>
</dbReference>
<dbReference type="SMR" id="A0A8C1JHE4"/>
<dbReference type="InterPro" id="IPR011989">
    <property type="entry name" value="ARM-like"/>
</dbReference>
<dbReference type="Proteomes" id="UP000694427">
    <property type="component" value="Unplaced"/>
</dbReference>
<evidence type="ECO:0000313" key="15">
    <source>
        <dbReference type="Ensembl" id="ENSCCRP00010032510.1"/>
    </source>
</evidence>
<dbReference type="GO" id="GO:0035118">
    <property type="term" value="P:embryonic pectoral fin morphogenesis"/>
    <property type="evidence" value="ECO:0007669"/>
    <property type="project" value="UniProtKB-ARBA"/>
</dbReference>
<feature type="region of interest" description="Disordered" evidence="13">
    <location>
        <begin position="441"/>
        <end position="477"/>
    </location>
</feature>
<keyword evidence="3" id="KW-0217">Developmental protein</keyword>
<evidence type="ECO:0000256" key="7">
    <source>
        <dbReference type="ARBA" id="ARBA00023163"/>
    </source>
</evidence>
<feature type="region of interest" description="Disordered" evidence="13">
    <location>
        <begin position="1563"/>
        <end position="1591"/>
    </location>
</feature>
<gene>
    <name evidence="15" type="primary">LOC109080341</name>
</gene>
<evidence type="ECO:0000256" key="12">
    <source>
        <dbReference type="SAM" id="Coils"/>
    </source>
</evidence>
<proteinExistence type="inferred from homology"/>
<dbReference type="PANTHER" id="PTHR21704">
    <property type="entry name" value="NIPPED-B-LIKE PROTEIN DELANGIN SCC2-RELATED"/>
    <property type="match status" value="1"/>
</dbReference>
<keyword evidence="12" id="KW-0175">Coiled coil</keyword>
<dbReference type="Pfam" id="PF12765">
    <property type="entry name" value="Cohesin_HEAT"/>
    <property type="match status" value="1"/>
</dbReference>
<feature type="region of interest" description="Disordered" evidence="13">
    <location>
        <begin position="2305"/>
        <end position="2329"/>
    </location>
</feature>
<feature type="compositionally biased region" description="Basic and acidic residues" evidence="13">
    <location>
        <begin position="441"/>
        <end position="453"/>
    </location>
</feature>
<evidence type="ECO:0000259" key="14">
    <source>
        <dbReference type="Pfam" id="PF12830"/>
    </source>
</evidence>
<sequence>MNGDMPHVPITTLAGIASLTDLLNQLPLPSPLPATTTKSLLYNGRIAEEVSCLLSRRDDTLVSQLAHSLNQVSTEHIELKDNMGSDDPEGDVPLLLQTVLSRNPNVFREKSTPTRYGPMLSPYKMPQNSMHGSPASNYQQTTITPSPPSRYVQPQPGSGTRYMPQQNSPVPSPYAPQSPASYMQYSYPQHQQIQQVSVSNPIVPVGMRNIHDNKVSCQVSGNSNHNARHCSNDEYISIVQRLGNDSDPAMRNASFPVRSVCSPAGSEGTPKVGSRPPLILQSPPPYTSPRDAAPDLLLDSPERKKKQKKLMKDEGGKGAMYDIVSSPTKDSTKLTIKLSRVKSSETEQSAEPLSAVEHGSDAENELSCNRLPYHRNPQERLSAGQCLSGEQLAYQQVPVLQNTGALAAKQPGVVSGTPYDEAELDALAEIERIERESAIERERCSKEVQDKDKPLKKRKQDSYPQEPGAVGTVGASGTPGVGGGCNAGNKLVPQEACAASNGASRPALMVSIDLQQAGRVEGPVDSCPVPATEAQRWPEDGSESTGVLRLKSKTDGEVQRTLDGRPEVIKQRVETTPQKTASDGRPETPKHKHENRRETSNKVSSEKKSDPSKHRHDSKPDKVRQKDLENEGSKVRRPDTSKSSREQEKDRDKLRDKEQENVRDKLREKDRDKQREKEREKERDKQREKERDKLREKERDKERDKEQEKDRDRDKVREKDRDKKREKDRDKERVKNRDKERVKDRDKEREKDRDKERVKDRDKEREKDQDKELERVRDKDRDKAQDQEKKRHTESTEARDKRSPEQRSRPDSPRVKQEPRIGAESRTKPERSVHKTPNNKDEKRSGDKNRLDGHKPPSSDNKTAEFPNYLLGGKSSALKNFVIPKLKRDKDGNVIQEMRRELFSEPLVKLEKLDLVEDLNKGTKPVVVLKKLSIDEVQKLISNSRSKSSKSRPSYGKFGALSVGGFKDSVLTELPHYVLTEMDSRMPLCERVKMNKRRRSSTNEKPKYAEVSSDDDSSSVELPTKRSKKNRDKTWEYEEKDRRGSGDHRRSGSQYDSRRSSGSRYIECSPVDSNEDSPPPSLSDRKCAEIITLTVIDLMNADDDEIPQELLLGKHQLSELSSESAKIKAMGIMHKIPTDKMVKVQSILEKNIQDGAKLSTLMNHGNDRDDEERLWRDLIMERVTKSADACLTALNFMTSARMPKAVYIEDVIERVVQYTKFHLQNTLYPQYDPVYRVDPHGGVTLSSKAKRAKCSTHKQKVTVMLYNKVCDIISNLSELLEIQLLTDTTILQISSLGITPFFVENVSELQLCGIKLVTAVFSRYEKHRQLILEEIFTSLARLPTSKRNLRNFRLNSSDVDGEPMYIQMVTALVLQLIQCVVHLPSDKDSDDDNDRKVDKDVLITNSYETAMRTAQNFLSVFLKKCGSKQGEDDYRPLFENFVKDLLSTVNKPDWPAAELLLSLLGRLLVHQFSNKQTEMALRVASLDYLGTVAARLRKDAVTSKMDQRSINRILGESSGGDEVQQLQKALLGYLNENVETDPSLLFARKFYIAQWFRDSSTETEKAMKSQSQRDDDSSDGQHHARDVETTSEILQKAEARKKFLRSVIKTSASKFSSLRVNSDTVDYEDSCLIVRYLASMRPFAQSFDIYLTQILRVLGESAIAVRTKAMKCLSEVVAVDPSILARSDMQRGVHGRLMDNSTSVREAAVELLGRFVLSRPQLTEQYYDMLIERILDTGISVRKRVIKILRDICLEQPTFNKITEMCVKMIRRVNDEEGIKKLVNETFQKLWFTPTPNHDKEAMTRKILNITDVVAACRDSGYDWFEQLLQNLLKSEEDASYKPARKACAQLVDSLVDHILKYEESLSDCENKGLTSSRLVACITTLYLFSKIRPQLMVKHAMTMQPYLTTKCNTQSDFMVICNVAKILELVVPLMDHPSENFLTTIEEDLMKLIIKYGMTVVQHCVSCLGAVVNKVTHNYKFVWSCFNRYYGALNKLKLQHQEDPNSTVLASNKPALLRSLFTVGALCRHFDFDLEEFKGSNKVRSSGGPEGVNLKIQVLKNLQMYLQEEDSRMQEADREWKKMSKQEDLKEMGDISSGMSSSIMQLYLKQVLECFFHTQSSVRHFALNVIALTLSQGLIHPVQCVPYLIAMGTDSEPTMRNKADQQLVEIDKKYTGFIHMKAVAGMKMSYQVQQAIVDSKDIVIRGFRQDETSAALCSHLYTMVRGNRQHRRAFLISLLNLFDDNSKSDVNMLLYIADNLACFPYQSQEEPLFIMHHVDITLSVSGSNLLQSFKEVWKKYGSEEEDESSRGSSSDSDSSDDDVDKVMQRLPDNPEPLLDFANASQGILLLLMLKQHLKNLYGFSDSKIQKYSPTESAKVYDKAVNRKANVHFNPRQTLDYLTNNLSNADLTYDVKRRVVRQYLDFKVLMEHLDPDEEDEEGDASASIHARNKAITALLGGSSPKNNAADSYDDDSDVEEKAPGVRKGQETRRT</sequence>
<dbReference type="GO" id="GO:0140588">
    <property type="term" value="P:chromatin looping"/>
    <property type="evidence" value="ECO:0007669"/>
    <property type="project" value="InterPro"/>
</dbReference>
<feature type="compositionally biased region" description="Basic and acidic residues" evidence="13">
    <location>
        <begin position="552"/>
        <end position="573"/>
    </location>
</feature>
<feature type="region of interest" description="Disordered" evidence="13">
    <location>
        <begin position="339"/>
        <end position="363"/>
    </location>
</feature>
<feature type="region of interest" description="Disordered" evidence="13">
    <location>
        <begin position="990"/>
        <end position="1084"/>
    </location>
</feature>
<evidence type="ECO:0000256" key="8">
    <source>
        <dbReference type="ARBA" id="ARBA00023242"/>
    </source>
</evidence>
<dbReference type="GO" id="GO:0034087">
    <property type="term" value="P:establishment of mitotic sister chromatid cohesion"/>
    <property type="evidence" value="ECO:0007669"/>
    <property type="project" value="TreeGrafter"/>
</dbReference>
<keyword evidence="9 11" id="KW-0131">Cell cycle</keyword>
<comment type="function">
    <text evidence="10">May play a structural role in chromatin. Involved in sister chromatid cohesion, possibly by facilitating the cohesin complex loading. Transcription factor, which may promote cortical neuron migration during brain development by regulating the transcription of crucial genes in this process.</text>
</comment>
<feature type="region of interest" description="Disordered" evidence="13">
    <location>
        <begin position="2457"/>
        <end position="2494"/>
    </location>
</feature>
<dbReference type="InterPro" id="IPR024986">
    <property type="entry name" value="Nipped-B_C"/>
</dbReference>
<dbReference type="InterPro" id="IPR026003">
    <property type="entry name" value="Cohesin_HEAT"/>
</dbReference>
<dbReference type="FunFam" id="1.25.10.10:FF:000225">
    <property type="entry name" value="Nipped-B protein"/>
    <property type="match status" value="1"/>
</dbReference>
<keyword evidence="6" id="KW-0010">Activator</keyword>
<feature type="domain" description="Sister chromatid cohesion C-terminal" evidence="14">
    <location>
        <begin position="2101"/>
        <end position="2281"/>
    </location>
</feature>
<protein>
    <recommendedName>
        <fullName evidence="11">Nipped-B protein</fullName>
    </recommendedName>
</protein>
<feature type="compositionally biased region" description="Polar residues" evidence="13">
    <location>
        <begin position="155"/>
        <end position="167"/>
    </location>
</feature>
<keyword evidence="4 11" id="KW-0677">Repeat</keyword>
<keyword evidence="5" id="KW-0805">Transcription regulation</keyword>
<dbReference type="GO" id="GO:0007420">
    <property type="term" value="P:brain development"/>
    <property type="evidence" value="ECO:0007669"/>
    <property type="project" value="TreeGrafter"/>
</dbReference>
<organism evidence="15 16">
    <name type="scientific">Cyprinus carpio</name>
    <name type="common">Common carp</name>
    <dbReference type="NCBI Taxonomy" id="7962"/>
    <lineage>
        <taxon>Eukaryota</taxon>
        <taxon>Metazoa</taxon>
        <taxon>Chordata</taxon>
        <taxon>Craniata</taxon>
        <taxon>Vertebrata</taxon>
        <taxon>Euteleostomi</taxon>
        <taxon>Actinopterygii</taxon>
        <taxon>Neopterygii</taxon>
        <taxon>Teleostei</taxon>
        <taxon>Ostariophysi</taxon>
        <taxon>Cypriniformes</taxon>
        <taxon>Cyprinidae</taxon>
        <taxon>Cyprininae</taxon>
        <taxon>Cyprinus</taxon>
    </lineage>
</organism>
<feature type="region of interest" description="Disordered" evidence="13">
    <location>
        <begin position="259"/>
        <end position="326"/>
    </location>
</feature>
<dbReference type="SUPFAM" id="SSF48371">
    <property type="entry name" value="ARM repeat"/>
    <property type="match status" value="1"/>
</dbReference>
<feature type="compositionally biased region" description="Low complexity" evidence="13">
    <location>
        <begin position="467"/>
        <end position="476"/>
    </location>
</feature>
<dbReference type="Pfam" id="PF12830">
    <property type="entry name" value="Nipped-B_C"/>
    <property type="match status" value="1"/>
</dbReference>
<feature type="region of interest" description="Disordered" evidence="13">
    <location>
        <begin position="521"/>
        <end position="870"/>
    </location>
</feature>
<evidence type="ECO:0000256" key="1">
    <source>
        <dbReference type="ARBA" id="ARBA00004123"/>
    </source>
</evidence>
<evidence type="ECO:0000256" key="5">
    <source>
        <dbReference type="ARBA" id="ARBA00023015"/>
    </source>
</evidence>
<feature type="compositionally biased region" description="Polar residues" evidence="13">
    <location>
        <begin position="126"/>
        <end position="144"/>
    </location>
</feature>